<dbReference type="PANTHER" id="PTHR21824">
    <property type="entry name" value="TRANSMEMBRANE PROTEIN 177"/>
    <property type="match status" value="1"/>
</dbReference>
<evidence type="ECO:0000313" key="2">
    <source>
        <dbReference type="EMBL" id="VDK74109.1"/>
    </source>
</evidence>
<dbReference type="AlphaFoldDB" id="A0A3P6SSK0"/>
<keyword evidence="3" id="KW-1185">Reference proteome</keyword>
<sequence length="324" mass="37244">MSAEFLWKINKRWARRIRIGVITSTVASVPSIYLLANGPYLKEYFEKRYDVTAVLSNHLQRIIDSEYEDFLVSDDRVGKKKRVTFYCSTSEKYLDSVTHGALNSPWGARTALPFYAQFQTFNEAYDYCKKKLEPMLFMGEQACVIWDSTVGRQIIETFVLSEDALKFLVRRDLMAYESIKRTALFAFYWFCYTSVAFMLTQIIVHHYFTGSVLWFCGLSFALNAPSCWGSLQNAKLDWHTTDQSADADAARVSLVHGRGGKEYYQKMLKRNRLLREIIHDGVKKVSAIGNPNNSNTSYWLRYTTLADLDAENKLLDKISATGDS</sequence>
<dbReference type="PANTHER" id="PTHR21824:SF4">
    <property type="entry name" value="TRANSMEMBRANE PROTEIN 177"/>
    <property type="match status" value="1"/>
</dbReference>
<name>A0A3P6SSK0_LITSI</name>
<dbReference type="STRING" id="42156.A0A3P6SSK0"/>
<gene>
    <name evidence="2" type="ORF">NLS_LOCUS2349</name>
</gene>
<protein>
    <submittedName>
        <fullName evidence="2">Uncharacterized protein</fullName>
    </submittedName>
</protein>
<reference evidence="2 3" key="1">
    <citation type="submission" date="2018-08" db="EMBL/GenBank/DDBJ databases">
        <authorList>
            <person name="Laetsch R D."/>
            <person name="Stevens L."/>
            <person name="Kumar S."/>
            <person name="Blaxter L. M."/>
        </authorList>
    </citation>
    <scope>NUCLEOTIDE SEQUENCE [LARGE SCALE GENOMIC DNA]</scope>
</reference>
<dbReference type="GO" id="GO:0016020">
    <property type="term" value="C:membrane"/>
    <property type="evidence" value="ECO:0007669"/>
    <property type="project" value="TreeGrafter"/>
</dbReference>
<accession>A0A3P6SSK0</accession>
<dbReference type="EMBL" id="UYRX01000106">
    <property type="protein sequence ID" value="VDK74109.1"/>
    <property type="molecule type" value="Genomic_DNA"/>
</dbReference>
<keyword evidence="1" id="KW-1133">Transmembrane helix</keyword>
<dbReference type="OMA" id="VTHGALN"/>
<evidence type="ECO:0000313" key="3">
    <source>
        <dbReference type="Proteomes" id="UP000277928"/>
    </source>
</evidence>
<dbReference type="InterPro" id="IPR026620">
    <property type="entry name" value="TMEM177"/>
</dbReference>
<keyword evidence="1" id="KW-0812">Transmembrane</keyword>
<proteinExistence type="predicted"/>
<keyword evidence="1" id="KW-0472">Membrane</keyword>
<dbReference type="OrthoDB" id="110174at2759"/>
<evidence type="ECO:0000256" key="1">
    <source>
        <dbReference type="SAM" id="Phobius"/>
    </source>
</evidence>
<organism evidence="2 3">
    <name type="scientific">Litomosoides sigmodontis</name>
    <name type="common">Filarial nematode worm</name>
    <dbReference type="NCBI Taxonomy" id="42156"/>
    <lineage>
        <taxon>Eukaryota</taxon>
        <taxon>Metazoa</taxon>
        <taxon>Ecdysozoa</taxon>
        <taxon>Nematoda</taxon>
        <taxon>Chromadorea</taxon>
        <taxon>Rhabditida</taxon>
        <taxon>Spirurina</taxon>
        <taxon>Spiruromorpha</taxon>
        <taxon>Filarioidea</taxon>
        <taxon>Onchocercidae</taxon>
        <taxon>Litomosoides</taxon>
    </lineage>
</organism>
<dbReference type="Proteomes" id="UP000277928">
    <property type="component" value="Unassembled WGS sequence"/>
</dbReference>
<feature type="transmembrane region" description="Helical" evidence="1">
    <location>
        <begin position="183"/>
        <end position="206"/>
    </location>
</feature>